<dbReference type="Proteomes" id="UP000507470">
    <property type="component" value="Unassembled WGS sequence"/>
</dbReference>
<dbReference type="PANTHER" id="PTHR47331:SF5">
    <property type="entry name" value="RIBONUCLEASE H"/>
    <property type="match status" value="1"/>
</dbReference>
<dbReference type="Pfam" id="PF05380">
    <property type="entry name" value="Peptidase_A17"/>
    <property type="match status" value="1"/>
</dbReference>
<reference evidence="2 3" key="1">
    <citation type="submission" date="2020-06" db="EMBL/GenBank/DDBJ databases">
        <authorList>
            <person name="Li R."/>
            <person name="Bekaert M."/>
        </authorList>
    </citation>
    <scope>NUCLEOTIDE SEQUENCE [LARGE SCALE GENOMIC DNA]</scope>
    <source>
        <strain evidence="3">wild</strain>
    </source>
</reference>
<dbReference type="InterPro" id="IPR008042">
    <property type="entry name" value="Retrotrans_Pao"/>
</dbReference>
<organism evidence="2 3">
    <name type="scientific">Mytilus coruscus</name>
    <name type="common">Sea mussel</name>
    <dbReference type="NCBI Taxonomy" id="42192"/>
    <lineage>
        <taxon>Eukaryota</taxon>
        <taxon>Metazoa</taxon>
        <taxon>Spiralia</taxon>
        <taxon>Lophotrochozoa</taxon>
        <taxon>Mollusca</taxon>
        <taxon>Bivalvia</taxon>
        <taxon>Autobranchia</taxon>
        <taxon>Pteriomorphia</taxon>
        <taxon>Mytilida</taxon>
        <taxon>Mytiloidea</taxon>
        <taxon>Mytilidae</taxon>
        <taxon>Mytilinae</taxon>
        <taxon>Mytilus</taxon>
    </lineage>
</organism>
<feature type="compositionally biased region" description="Polar residues" evidence="1">
    <location>
        <begin position="280"/>
        <end position="291"/>
    </location>
</feature>
<keyword evidence="3" id="KW-1185">Reference proteome</keyword>
<accession>A0A6J8ET59</accession>
<evidence type="ECO:0000313" key="2">
    <source>
        <dbReference type="EMBL" id="CAC5423650.1"/>
    </source>
</evidence>
<gene>
    <name evidence="2" type="ORF">MCOR_55622</name>
</gene>
<name>A0A6J8ET59_MYTCO</name>
<evidence type="ECO:0000256" key="1">
    <source>
        <dbReference type="SAM" id="MobiDB-lite"/>
    </source>
</evidence>
<protein>
    <submittedName>
        <fullName evidence="2">Uncharacterized protein</fullName>
    </submittedName>
</protein>
<proteinExistence type="predicted"/>
<dbReference type="PANTHER" id="PTHR47331">
    <property type="entry name" value="PHD-TYPE DOMAIN-CONTAINING PROTEIN"/>
    <property type="match status" value="1"/>
</dbReference>
<sequence length="291" mass="33398">MYGALLVPVVHGKLPPEIRKNIAREHGSHNICLIELRKSIVIEISILEIGQTTDYGVNRMTATCLLERSEDNNLFMTINRQKCQSRHMFAYFVTRNIKLAKDLKITTTAEMERHYFTSSSVNMDHNELHVFVDACMSAYGAVAYIFNVSHLVVVMAKNCVAPLKKLTLPQLELMEAPIGARLSGHTRTTLPSNKVVFWSDNQIVLHWLNTSRQLKRFVQNRTNEIRNLTAQDEWRYCPIKENLADLLTRGLTAERFLQNALWFNGHELLTDEKNGRHGSQRSQIVPYNHPS</sequence>
<feature type="region of interest" description="Disordered" evidence="1">
    <location>
        <begin position="272"/>
        <end position="291"/>
    </location>
</feature>
<dbReference type="AlphaFoldDB" id="A0A6J8ET59"/>
<dbReference type="EMBL" id="CACVKT020009835">
    <property type="protein sequence ID" value="CAC5423650.1"/>
    <property type="molecule type" value="Genomic_DNA"/>
</dbReference>
<dbReference type="OrthoDB" id="10067762at2759"/>
<evidence type="ECO:0000313" key="3">
    <source>
        <dbReference type="Proteomes" id="UP000507470"/>
    </source>
</evidence>